<dbReference type="GO" id="GO:0008171">
    <property type="term" value="F:O-methyltransferase activity"/>
    <property type="evidence" value="ECO:0007669"/>
    <property type="project" value="InterPro"/>
</dbReference>
<keyword evidence="6" id="KW-1185">Reference proteome</keyword>
<organism evidence="5 6">
    <name type="scientific">Cladonia borealis</name>
    <dbReference type="NCBI Taxonomy" id="184061"/>
    <lineage>
        <taxon>Eukaryota</taxon>
        <taxon>Fungi</taxon>
        <taxon>Dikarya</taxon>
        <taxon>Ascomycota</taxon>
        <taxon>Pezizomycotina</taxon>
        <taxon>Lecanoromycetes</taxon>
        <taxon>OSLEUM clade</taxon>
        <taxon>Lecanoromycetidae</taxon>
        <taxon>Lecanorales</taxon>
        <taxon>Lecanorineae</taxon>
        <taxon>Cladoniaceae</taxon>
        <taxon>Cladonia</taxon>
    </lineage>
</organism>
<dbReference type="PANTHER" id="PTHR43712:SF19">
    <property type="entry name" value="DUAL O-METHYLTRANSFERASE_FAD-DEPENDENT MONOOXYGENASE ELCB"/>
    <property type="match status" value="1"/>
</dbReference>
<sequence length="471" mass="52053">MERKAPLEQLATQLYTSAREITMFCEQENHPHRSFEDTHPSALLPDNAPQSILAAQQTINEAATKIQQLVIDPTEFLGSFQVQYQQLACLRWLCHFNILTHIPLTHSIPYEAVAAAASVPLRQLKSISRMAMTRNFLREPSPGQLAHSSISAAFIKNPSLNDWALFMTSTSAMMASQTVEATEKYGSTESKTETTYNVWKHTDRPFFDEIKESKELTRQFAGYMKNITSGKGLSIRHLVTGYDWASLGEATVVDLGGSNGHASIGLAKVFPNLKFIIQDLPNTIENSRPDMTTLPPLIAARLTYQHHDFFTPQPLKDVDVFLLRMIIHDWPTAEAQDIIRNLVGSMKSGGKLIIMDTVLPLPGSVPSVTEAALRVRDLSMMQVHNSKERELEEWVALLKGGDEKLRLVNVVQPYGSSMSVLEVVRDDVAEINGHTESVANGSMDSRPEGKLGGRVNGEVAPLGILPGALAT</sequence>
<protein>
    <recommendedName>
        <fullName evidence="4">O-methyltransferase C-terminal domain-containing protein</fullName>
    </recommendedName>
</protein>
<gene>
    <name evidence="5" type="ORF">JMJ35_010729</name>
</gene>
<accession>A0AA39QPR2</accession>
<dbReference type="InterPro" id="IPR036390">
    <property type="entry name" value="WH_DNA-bd_sf"/>
</dbReference>
<dbReference type="InterPro" id="IPR029063">
    <property type="entry name" value="SAM-dependent_MTases_sf"/>
</dbReference>
<dbReference type="InterPro" id="IPR001077">
    <property type="entry name" value="COMT_C"/>
</dbReference>
<reference evidence="5" key="1">
    <citation type="submission" date="2023-03" db="EMBL/GenBank/DDBJ databases">
        <title>Complete genome of Cladonia borealis.</title>
        <authorList>
            <person name="Park H."/>
        </authorList>
    </citation>
    <scope>NUCLEOTIDE SEQUENCE</scope>
    <source>
        <strain evidence="5">ANT050790</strain>
    </source>
</reference>
<evidence type="ECO:0000259" key="4">
    <source>
        <dbReference type="Pfam" id="PF00891"/>
    </source>
</evidence>
<dbReference type="Proteomes" id="UP001166286">
    <property type="component" value="Unassembled WGS sequence"/>
</dbReference>
<name>A0AA39QPR2_9LECA</name>
<evidence type="ECO:0000313" key="5">
    <source>
        <dbReference type="EMBL" id="KAK0506875.1"/>
    </source>
</evidence>
<dbReference type="InterPro" id="IPR016461">
    <property type="entry name" value="COMT-like"/>
</dbReference>
<dbReference type="Pfam" id="PF00891">
    <property type="entry name" value="Methyltransf_2"/>
    <property type="match status" value="1"/>
</dbReference>
<evidence type="ECO:0000313" key="6">
    <source>
        <dbReference type="Proteomes" id="UP001166286"/>
    </source>
</evidence>
<dbReference type="PROSITE" id="PS51683">
    <property type="entry name" value="SAM_OMT_II"/>
    <property type="match status" value="1"/>
</dbReference>
<dbReference type="SUPFAM" id="SSF53335">
    <property type="entry name" value="S-adenosyl-L-methionine-dependent methyltransferases"/>
    <property type="match status" value="1"/>
</dbReference>
<evidence type="ECO:0000256" key="1">
    <source>
        <dbReference type="ARBA" id="ARBA00022603"/>
    </source>
</evidence>
<dbReference type="EMBL" id="JAFEKC020000027">
    <property type="protein sequence ID" value="KAK0506875.1"/>
    <property type="molecule type" value="Genomic_DNA"/>
</dbReference>
<dbReference type="PANTHER" id="PTHR43712">
    <property type="entry name" value="PUTATIVE (AFU_ORTHOLOGUE AFUA_4G14580)-RELATED"/>
    <property type="match status" value="1"/>
</dbReference>
<feature type="domain" description="O-methyltransferase C-terminal" evidence="4">
    <location>
        <begin position="203"/>
        <end position="400"/>
    </location>
</feature>
<keyword evidence="1" id="KW-0489">Methyltransferase</keyword>
<dbReference type="GO" id="GO:0032259">
    <property type="term" value="P:methylation"/>
    <property type="evidence" value="ECO:0007669"/>
    <property type="project" value="UniProtKB-KW"/>
</dbReference>
<evidence type="ECO:0000256" key="3">
    <source>
        <dbReference type="ARBA" id="ARBA00022691"/>
    </source>
</evidence>
<keyword evidence="3" id="KW-0949">S-adenosyl-L-methionine</keyword>
<dbReference type="Gene3D" id="3.40.50.150">
    <property type="entry name" value="Vaccinia Virus protein VP39"/>
    <property type="match status" value="1"/>
</dbReference>
<dbReference type="SUPFAM" id="SSF46785">
    <property type="entry name" value="Winged helix' DNA-binding domain"/>
    <property type="match status" value="1"/>
</dbReference>
<proteinExistence type="predicted"/>
<comment type="caution">
    <text evidence="5">The sequence shown here is derived from an EMBL/GenBank/DDBJ whole genome shotgun (WGS) entry which is preliminary data.</text>
</comment>
<evidence type="ECO:0000256" key="2">
    <source>
        <dbReference type="ARBA" id="ARBA00022679"/>
    </source>
</evidence>
<dbReference type="AlphaFoldDB" id="A0AA39QPR2"/>
<keyword evidence="2" id="KW-0808">Transferase</keyword>